<protein>
    <submittedName>
        <fullName evidence="2">CcoQ/FixQ family Cbb3-type cytochrome c oxidase assembly chaperone</fullName>
    </submittedName>
</protein>
<dbReference type="EMBL" id="JAKKDL010000015">
    <property type="protein sequence ID" value="MCF7530422.1"/>
    <property type="molecule type" value="Genomic_DNA"/>
</dbReference>
<evidence type="ECO:0000313" key="4">
    <source>
        <dbReference type="Proteomes" id="UP001201397"/>
    </source>
</evidence>
<name>A0AAW5AKI7_9NEIS</name>
<reference evidence="2" key="1">
    <citation type="submission" date="2022-01" db="EMBL/GenBank/DDBJ databases">
        <title>Neisseria sp. ZJ104.</title>
        <authorList>
            <person name="Yang C."/>
        </authorList>
    </citation>
    <scope>NUCLEOTIDE SEQUENCE</scope>
    <source>
        <strain evidence="2">ZJ104</strain>
    </source>
</reference>
<proteinExistence type="predicted"/>
<sequence length="52" mass="6292">MDVNWIRSLFTLWVFLCFMLVIYIVFHRRNKQNYDEAASSIFDEDSSDKNGR</sequence>
<organism evidence="2 4">
    <name type="scientific">Neisseria lisongii</name>
    <dbReference type="NCBI Taxonomy" id="2912188"/>
    <lineage>
        <taxon>Bacteria</taxon>
        <taxon>Pseudomonadati</taxon>
        <taxon>Pseudomonadota</taxon>
        <taxon>Betaproteobacteria</taxon>
        <taxon>Neisseriales</taxon>
        <taxon>Neisseriaceae</taxon>
        <taxon>Neisseria</taxon>
    </lineage>
</organism>
<keyword evidence="1" id="KW-1133">Transmembrane helix</keyword>
<dbReference type="Pfam" id="PF05545">
    <property type="entry name" value="FixQ"/>
    <property type="match status" value="1"/>
</dbReference>
<gene>
    <name evidence="2" type="ORF">L4H06_09320</name>
    <name evidence="3" type="ORF">PJU73_06435</name>
</gene>
<dbReference type="RefSeq" id="WP_237091546.1">
    <property type="nucleotide sequence ID" value="NZ_CP116766.1"/>
</dbReference>
<evidence type="ECO:0000313" key="3">
    <source>
        <dbReference type="EMBL" id="WCL70996.1"/>
    </source>
</evidence>
<dbReference type="AlphaFoldDB" id="A0AAW5AKI7"/>
<dbReference type="EMBL" id="CP116766">
    <property type="protein sequence ID" value="WCL70996.1"/>
    <property type="molecule type" value="Genomic_DNA"/>
</dbReference>
<keyword evidence="1" id="KW-0472">Membrane</keyword>
<evidence type="ECO:0000256" key="1">
    <source>
        <dbReference type="SAM" id="Phobius"/>
    </source>
</evidence>
<evidence type="ECO:0000313" key="5">
    <source>
        <dbReference type="Proteomes" id="UP001221268"/>
    </source>
</evidence>
<keyword evidence="5" id="KW-1185">Reference proteome</keyword>
<keyword evidence="1" id="KW-0812">Transmembrane</keyword>
<feature type="transmembrane region" description="Helical" evidence="1">
    <location>
        <begin position="6"/>
        <end position="26"/>
    </location>
</feature>
<dbReference type="Proteomes" id="UP001201397">
    <property type="component" value="Unassembled WGS sequence"/>
</dbReference>
<evidence type="ECO:0000313" key="2">
    <source>
        <dbReference type="EMBL" id="MCF7530422.1"/>
    </source>
</evidence>
<dbReference type="InterPro" id="IPR008621">
    <property type="entry name" value="Cbb3-typ_cyt_oxidase_comp"/>
</dbReference>
<accession>A0AAW5AKI7</accession>
<reference evidence="3 5" key="2">
    <citation type="submission" date="2023-01" db="EMBL/GenBank/DDBJ databases">
        <authorList>
            <person name="Yang C."/>
        </authorList>
    </citation>
    <scope>NUCLEOTIDE SEQUENCE [LARGE SCALE GENOMIC DNA]</scope>
    <source>
        <strain evidence="3 5">ZJ106</strain>
    </source>
</reference>
<dbReference type="Proteomes" id="UP001221268">
    <property type="component" value="Chromosome"/>
</dbReference>